<proteinExistence type="predicted"/>
<keyword evidence="1" id="KW-1133">Transmembrane helix</keyword>
<gene>
    <name evidence="2" type="ORF">DFR62_1421</name>
</gene>
<evidence type="ECO:0000256" key="1">
    <source>
        <dbReference type="SAM" id="Phobius"/>
    </source>
</evidence>
<keyword evidence="3" id="KW-1185">Reference proteome</keyword>
<name>A0A497YPC1_9BACL</name>
<organism evidence="2 3">
    <name type="scientific">Planococcus citreus</name>
    <dbReference type="NCBI Taxonomy" id="1373"/>
    <lineage>
        <taxon>Bacteria</taxon>
        <taxon>Bacillati</taxon>
        <taxon>Bacillota</taxon>
        <taxon>Bacilli</taxon>
        <taxon>Bacillales</taxon>
        <taxon>Caryophanaceae</taxon>
        <taxon>Planococcus</taxon>
    </lineage>
</organism>
<accession>A0A497YPC1</accession>
<dbReference type="EMBL" id="RCCP01000001">
    <property type="protein sequence ID" value="RLJ91261.1"/>
    <property type="molecule type" value="Genomic_DNA"/>
</dbReference>
<keyword evidence="1" id="KW-0472">Membrane</keyword>
<keyword evidence="1" id="KW-0812">Transmembrane</keyword>
<sequence>MNKKTHIFLVIVLAVNTLRYGTYLMEGDTNIYYIIMFLANLIAMLFVIMSRMNKKRSETDGSIRESR</sequence>
<feature type="transmembrane region" description="Helical" evidence="1">
    <location>
        <begin position="7"/>
        <end position="25"/>
    </location>
</feature>
<feature type="transmembrane region" description="Helical" evidence="1">
    <location>
        <begin position="31"/>
        <end position="49"/>
    </location>
</feature>
<dbReference type="AlphaFoldDB" id="A0A497YPC1"/>
<dbReference type="Proteomes" id="UP000280791">
    <property type="component" value="Unassembled WGS sequence"/>
</dbReference>
<protein>
    <submittedName>
        <fullName evidence="2">Uncharacterized protein</fullName>
    </submittedName>
</protein>
<reference evidence="2 3" key="1">
    <citation type="submission" date="2018-10" db="EMBL/GenBank/DDBJ databases">
        <title>Genomic Encyclopedia of Type Strains, Phase IV (KMG-IV): sequencing the most valuable type-strain genomes for metagenomic binning, comparative biology and taxonomic classification.</title>
        <authorList>
            <person name="Goeker M."/>
        </authorList>
    </citation>
    <scope>NUCLEOTIDE SEQUENCE [LARGE SCALE GENOMIC DNA]</scope>
    <source>
        <strain evidence="2 3">DSM 20549</strain>
    </source>
</reference>
<dbReference type="OrthoDB" id="2455236at2"/>
<evidence type="ECO:0000313" key="3">
    <source>
        <dbReference type="Proteomes" id="UP000280791"/>
    </source>
</evidence>
<evidence type="ECO:0000313" key="2">
    <source>
        <dbReference type="EMBL" id="RLJ91261.1"/>
    </source>
</evidence>
<comment type="caution">
    <text evidence="2">The sequence shown here is derived from an EMBL/GenBank/DDBJ whole genome shotgun (WGS) entry which is preliminary data.</text>
</comment>